<dbReference type="Proteomes" id="UP001150538">
    <property type="component" value="Unassembled WGS sequence"/>
</dbReference>
<dbReference type="EMBL" id="JANBPU010000007">
    <property type="protein sequence ID" value="KAJ1921093.1"/>
    <property type="molecule type" value="Genomic_DNA"/>
</dbReference>
<accession>A0A9W8A1Q8</accession>
<dbReference type="AlphaFoldDB" id="A0A9W8A1Q8"/>
<proteinExistence type="predicted"/>
<sequence>MKCTSLSPDDKKYVEGIFQVDPKVGELPCHKAGDDSGSEASSLPLDDDTARADDPKNLQKTKQYGRRRVRDIENQQESVKSR</sequence>
<evidence type="ECO:0000256" key="1">
    <source>
        <dbReference type="SAM" id="MobiDB-lite"/>
    </source>
</evidence>
<keyword evidence="3" id="KW-1185">Reference proteome</keyword>
<evidence type="ECO:0000313" key="3">
    <source>
        <dbReference type="Proteomes" id="UP001150538"/>
    </source>
</evidence>
<gene>
    <name evidence="2" type="ORF">H4219_000952</name>
</gene>
<evidence type="ECO:0000313" key="2">
    <source>
        <dbReference type="EMBL" id="KAJ1921093.1"/>
    </source>
</evidence>
<reference evidence="2" key="1">
    <citation type="submission" date="2022-07" db="EMBL/GenBank/DDBJ databases">
        <title>Phylogenomic reconstructions and comparative analyses of Kickxellomycotina fungi.</title>
        <authorList>
            <person name="Reynolds N.K."/>
            <person name="Stajich J.E."/>
            <person name="Barry K."/>
            <person name="Grigoriev I.V."/>
            <person name="Crous P."/>
            <person name="Smith M.E."/>
        </authorList>
    </citation>
    <scope>NUCLEOTIDE SEQUENCE</scope>
    <source>
        <strain evidence="2">NBRC 100468</strain>
    </source>
</reference>
<feature type="region of interest" description="Disordered" evidence="1">
    <location>
        <begin position="28"/>
        <end position="82"/>
    </location>
</feature>
<protein>
    <submittedName>
        <fullName evidence="2">Uncharacterized protein</fullName>
    </submittedName>
</protein>
<feature type="compositionally biased region" description="Basic and acidic residues" evidence="1">
    <location>
        <begin position="48"/>
        <end position="57"/>
    </location>
</feature>
<organism evidence="2 3">
    <name type="scientific">Mycoemilia scoparia</name>
    <dbReference type="NCBI Taxonomy" id="417184"/>
    <lineage>
        <taxon>Eukaryota</taxon>
        <taxon>Fungi</taxon>
        <taxon>Fungi incertae sedis</taxon>
        <taxon>Zoopagomycota</taxon>
        <taxon>Kickxellomycotina</taxon>
        <taxon>Kickxellomycetes</taxon>
        <taxon>Kickxellales</taxon>
        <taxon>Kickxellaceae</taxon>
        <taxon>Mycoemilia</taxon>
    </lineage>
</organism>
<comment type="caution">
    <text evidence="2">The sequence shown here is derived from an EMBL/GenBank/DDBJ whole genome shotgun (WGS) entry which is preliminary data.</text>
</comment>
<name>A0A9W8A1Q8_9FUNG</name>